<dbReference type="EMBL" id="UOEE01000217">
    <property type="protein sequence ID" value="VAV96166.1"/>
    <property type="molecule type" value="Genomic_DNA"/>
</dbReference>
<organism evidence="5">
    <name type="scientific">hydrothermal vent metagenome</name>
    <dbReference type="NCBI Taxonomy" id="652676"/>
    <lineage>
        <taxon>unclassified sequences</taxon>
        <taxon>metagenomes</taxon>
        <taxon>ecological metagenomes</taxon>
    </lineage>
</organism>
<keyword evidence="4" id="KW-0949">S-adenosyl-L-methionine</keyword>
<name>A0A3B0S5Q6_9ZZZZ</name>
<dbReference type="HAMAP" id="MF_00472">
    <property type="entry name" value="UbiG"/>
    <property type="match status" value="1"/>
</dbReference>
<dbReference type="GO" id="GO:0061542">
    <property type="term" value="F:3-demethylubiquinol 3-O-methyltransferase activity"/>
    <property type="evidence" value="ECO:0007669"/>
    <property type="project" value="UniProtKB-EC"/>
</dbReference>
<dbReference type="GO" id="GO:0102208">
    <property type="term" value="F:2-polyprenyl-6-hydroxyphenol methylase activity"/>
    <property type="evidence" value="ECO:0007669"/>
    <property type="project" value="UniProtKB-EC"/>
</dbReference>
<evidence type="ECO:0000256" key="2">
    <source>
        <dbReference type="ARBA" id="ARBA00022679"/>
    </source>
</evidence>
<dbReference type="PANTHER" id="PTHR43464:SF19">
    <property type="entry name" value="UBIQUINONE BIOSYNTHESIS O-METHYLTRANSFERASE, MITOCHONDRIAL"/>
    <property type="match status" value="1"/>
</dbReference>
<dbReference type="PANTHER" id="PTHR43464">
    <property type="entry name" value="METHYLTRANSFERASE"/>
    <property type="match status" value="1"/>
</dbReference>
<dbReference type="SUPFAM" id="SSF53335">
    <property type="entry name" value="S-adenosyl-L-methionine-dependent methyltransferases"/>
    <property type="match status" value="1"/>
</dbReference>
<dbReference type="AlphaFoldDB" id="A0A3B0S5Q6"/>
<keyword evidence="3" id="KW-0831">Ubiquinone biosynthesis</keyword>
<dbReference type="GO" id="GO:0032259">
    <property type="term" value="P:methylation"/>
    <property type="evidence" value="ECO:0007669"/>
    <property type="project" value="UniProtKB-KW"/>
</dbReference>
<dbReference type="NCBIfam" id="TIGR01983">
    <property type="entry name" value="UbiG"/>
    <property type="match status" value="1"/>
</dbReference>
<dbReference type="EC" id="2.1.1.222" evidence="5"/>
<dbReference type="Gene3D" id="3.40.50.150">
    <property type="entry name" value="Vaccinia Virus protein VP39"/>
    <property type="match status" value="1"/>
</dbReference>
<dbReference type="InterPro" id="IPR029063">
    <property type="entry name" value="SAM-dependent_MTases_sf"/>
</dbReference>
<dbReference type="CDD" id="cd02440">
    <property type="entry name" value="AdoMet_MTases"/>
    <property type="match status" value="1"/>
</dbReference>
<dbReference type="GO" id="GO:0005739">
    <property type="term" value="C:mitochondrion"/>
    <property type="evidence" value="ECO:0007669"/>
    <property type="project" value="TreeGrafter"/>
</dbReference>
<protein>
    <submittedName>
        <fullName evidence="5">3-demethylubiquinol 3-O-methyltransferase @ 2-polyprenyl-6-hydroxyphenyl methylase</fullName>
        <ecNumber evidence="5">2.1.1.222</ecNumber>
        <ecNumber evidence="5">2.1.1.64</ecNumber>
    </submittedName>
</protein>
<evidence type="ECO:0000256" key="3">
    <source>
        <dbReference type="ARBA" id="ARBA00022688"/>
    </source>
</evidence>
<evidence type="ECO:0000313" key="5">
    <source>
        <dbReference type="EMBL" id="VAV96166.1"/>
    </source>
</evidence>
<accession>A0A3B0S5Q6</accession>
<keyword evidence="2 5" id="KW-0808">Transferase</keyword>
<proteinExistence type="inferred from homology"/>
<reference evidence="5" key="1">
    <citation type="submission" date="2018-06" db="EMBL/GenBank/DDBJ databases">
        <authorList>
            <person name="Zhirakovskaya E."/>
        </authorList>
    </citation>
    <scope>NUCLEOTIDE SEQUENCE</scope>
</reference>
<sequence length="253" mass="27807">MAQANEKPNPAAMSIDPQEVAKFAAMADEWWDPKGKFKPLHEFNPVRLKFIRQQLLDHFDLDPKARQPLQGLRLLDIGCGGGLLSIPMARLGADVLGVDAAAANVGTASHHAKQIGVDVQFLHGSSEALLAAGEQPFDVILNMEVIEHTADRNSFLQSCSELLSPGGIMIVATLNRTQKAKALAIFAAEQILRWLPPGTHEYEKLVRPEEIREPLQGFGLTVDGPFGVSFNPFTRNWSESRDVSVNYMMVAKK</sequence>
<dbReference type="InterPro" id="IPR010233">
    <property type="entry name" value="UbiG_MeTrfase"/>
</dbReference>
<dbReference type="GO" id="GO:0010420">
    <property type="term" value="F:polyprenyldihydroxybenzoate methyltransferase activity"/>
    <property type="evidence" value="ECO:0007669"/>
    <property type="project" value="InterPro"/>
</dbReference>
<dbReference type="EC" id="2.1.1.64" evidence="5"/>
<evidence type="ECO:0000256" key="1">
    <source>
        <dbReference type="ARBA" id="ARBA00022603"/>
    </source>
</evidence>
<evidence type="ECO:0000256" key="4">
    <source>
        <dbReference type="ARBA" id="ARBA00022691"/>
    </source>
</evidence>
<keyword evidence="1 5" id="KW-0489">Methyltransferase</keyword>
<gene>
    <name evidence="5" type="ORF">MNBD_ALPHA06-538</name>
</gene>
<dbReference type="Pfam" id="PF13489">
    <property type="entry name" value="Methyltransf_23"/>
    <property type="match status" value="1"/>
</dbReference>